<name>A0A4Z1PEN9_9PEZI</name>
<sequence>MESEVESLNERGYQCLSEANSSTKRTCEQNGQREWKVLDVWKVTNMDAHDGSILSDARGDGHHRGEMTRKEYHQGPTGAATPIFNLNWTSRHISAPLYDEEPGMGEGICR</sequence>
<evidence type="ECO:0000256" key="1">
    <source>
        <dbReference type="SAM" id="MobiDB-lite"/>
    </source>
</evidence>
<organism evidence="2 3">
    <name type="scientific">Venturia nashicola</name>
    <dbReference type="NCBI Taxonomy" id="86259"/>
    <lineage>
        <taxon>Eukaryota</taxon>
        <taxon>Fungi</taxon>
        <taxon>Dikarya</taxon>
        <taxon>Ascomycota</taxon>
        <taxon>Pezizomycotina</taxon>
        <taxon>Dothideomycetes</taxon>
        <taxon>Pleosporomycetidae</taxon>
        <taxon>Venturiales</taxon>
        <taxon>Venturiaceae</taxon>
        <taxon>Venturia</taxon>
    </lineage>
</organism>
<dbReference type="EMBL" id="SNSC02000003">
    <property type="protein sequence ID" value="TID25969.1"/>
    <property type="molecule type" value="Genomic_DNA"/>
</dbReference>
<dbReference type="Proteomes" id="UP000298493">
    <property type="component" value="Unassembled WGS sequence"/>
</dbReference>
<accession>A0A4Z1PEN9</accession>
<reference evidence="2 3" key="1">
    <citation type="submission" date="2019-04" db="EMBL/GenBank/DDBJ databases">
        <title>High contiguity whole genome sequence and gene annotation resource for two Venturia nashicola isolates.</title>
        <authorList>
            <person name="Prokchorchik M."/>
            <person name="Won K."/>
            <person name="Lee Y."/>
            <person name="Choi E.D."/>
            <person name="Segonzac C."/>
            <person name="Sohn K.H."/>
        </authorList>
    </citation>
    <scope>NUCLEOTIDE SEQUENCE [LARGE SCALE GENOMIC DNA]</scope>
    <source>
        <strain evidence="2 3">PRI2</strain>
    </source>
</reference>
<gene>
    <name evidence="2" type="ORF">E6O75_ATG03832</name>
</gene>
<evidence type="ECO:0000313" key="3">
    <source>
        <dbReference type="Proteomes" id="UP000298493"/>
    </source>
</evidence>
<dbReference type="AlphaFoldDB" id="A0A4Z1PEN9"/>
<evidence type="ECO:0000313" key="2">
    <source>
        <dbReference type="EMBL" id="TID25969.1"/>
    </source>
</evidence>
<protein>
    <submittedName>
        <fullName evidence="2">Uncharacterized protein</fullName>
    </submittedName>
</protein>
<keyword evidence="3" id="KW-1185">Reference proteome</keyword>
<proteinExistence type="predicted"/>
<feature type="compositionally biased region" description="Basic and acidic residues" evidence="1">
    <location>
        <begin position="57"/>
        <end position="73"/>
    </location>
</feature>
<feature type="region of interest" description="Disordered" evidence="1">
    <location>
        <begin position="51"/>
        <end position="81"/>
    </location>
</feature>
<comment type="caution">
    <text evidence="2">The sequence shown here is derived from an EMBL/GenBank/DDBJ whole genome shotgun (WGS) entry which is preliminary data.</text>
</comment>